<dbReference type="EMBL" id="CP051140">
    <property type="protein sequence ID" value="QIW97391.1"/>
    <property type="molecule type" value="Genomic_DNA"/>
</dbReference>
<organism evidence="1 2">
    <name type="scientific">Peltaster fructicola</name>
    <dbReference type="NCBI Taxonomy" id="286661"/>
    <lineage>
        <taxon>Eukaryota</taxon>
        <taxon>Fungi</taxon>
        <taxon>Dikarya</taxon>
        <taxon>Ascomycota</taxon>
        <taxon>Pezizomycotina</taxon>
        <taxon>Dothideomycetes</taxon>
        <taxon>Dothideomycetes incertae sedis</taxon>
        <taxon>Peltaster</taxon>
    </lineage>
</organism>
<dbReference type="AlphaFoldDB" id="A0A6H0XRK3"/>
<protein>
    <submittedName>
        <fullName evidence="1">Uncharacterized protein</fullName>
    </submittedName>
</protein>
<dbReference type="OrthoDB" id="3649915at2759"/>
<sequence length="301" mass="35472">MWKQPGRYVRTHSQKHARWYTWNGRLEERERRVEKQYFRSLVDNGLDYWELGPKYLAWPRKKGKDVPKEGLVTEIMALGYGEFKSDESTDVLLHHLNRAQRGLMMYSKYSIEELYERCMIEWLEKADDEQKFEKFMELSPELREMVYKEVFADLPPVLMAPIAHPITMTSQLVRHETLPLFRAESLVAWDVWNSGTSRFRWPAGPGFDDTMLRSLVRVVVPWTNQIRAELTVELSYDRRARVLNVSKVWSLPGSRFARASQDARDAFVEALRVFHEHEWKGETQSTMSSVNFAGQLWTFGS</sequence>
<dbReference type="Proteomes" id="UP000503462">
    <property type="component" value="Chromosome 2"/>
</dbReference>
<gene>
    <name evidence="1" type="ORF">AMS68_002909</name>
</gene>
<proteinExistence type="predicted"/>
<evidence type="ECO:0000313" key="2">
    <source>
        <dbReference type="Proteomes" id="UP000503462"/>
    </source>
</evidence>
<reference evidence="1 2" key="1">
    <citation type="journal article" date="2016" name="Sci. Rep.">
        <title>Peltaster fructicola genome reveals evolution from an invasive phytopathogen to an ectophytic parasite.</title>
        <authorList>
            <person name="Xu C."/>
            <person name="Chen H."/>
            <person name="Gleason M.L."/>
            <person name="Xu J.R."/>
            <person name="Liu H."/>
            <person name="Zhang R."/>
            <person name="Sun G."/>
        </authorList>
    </citation>
    <scope>NUCLEOTIDE SEQUENCE [LARGE SCALE GENOMIC DNA]</scope>
    <source>
        <strain evidence="1 2">LNHT1506</strain>
    </source>
</reference>
<evidence type="ECO:0000313" key="1">
    <source>
        <dbReference type="EMBL" id="QIW97391.1"/>
    </source>
</evidence>
<keyword evidence="2" id="KW-1185">Reference proteome</keyword>
<accession>A0A6H0XRK3</accession>
<name>A0A6H0XRK3_9PEZI</name>